<comment type="caution">
    <text evidence="2">The sequence shown here is derived from an EMBL/GenBank/DDBJ whole genome shotgun (WGS) entry which is preliminary data.</text>
</comment>
<organism evidence="2 3">
    <name type="scientific">Amycolatopsis heterodermiae</name>
    <dbReference type="NCBI Taxonomy" id="3110235"/>
    <lineage>
        <taxon>Bacteria</taxon>
        <taxon>Bacillati</taxon>
        <taxon>Actinomycetota</taxon>
        <taxon>Actinomycetes</taxon>
        <taxon>Pseudonocardiales</taxon>
        <taxon>Pseudonocardiaceae</taxon>
        <taxon>Amycolatopsis</taxon>
    </lineage>
</organism>
<dbReference type="EMBL" id="JAYFSI010000001">
    <property type="protein sequence ID" value="MEA5358746.1"/>
    <property type="molecule type" value="Genomic_DNA"/>
</dbReference>
<dbReference type="Pfam" id="PF01381">
    <property type="entry name" value="HTH_3"/>
    <property type="match status" value="1"/>
</dbReference>
<dbReference type="PROSITE" id="PS50943">
    <property type="entry name" value="HTH_CROC1"/>
    <property type="match status" value="1"/>
</dbReference>
<evidence type="ECO:0000313" key="3">
    <source>
        <dbReference type="Proteomes" id="UP001304298"/>
    </source>
</evidence>
<dbReference type="Gene3D" id="1.10.260.40">
    <property type="entry name" value="lambda repressor-like DNA-binding domains"/>
    <property type="match status" value="1"/>
</dbReference>
<accession>A0ABU5R052</accession>
<keyword evidence="3" id="KW-1185">Reference proteome</keyword>
<evidence type="ECO:0000259" key="1">
    <source>
        <dbReference type="PROSITE" id="PS50943"/>
    </source>
</evidence>
<dbReference type="InterPro" id="IPR001387">
    <property type="entry name" value="Cro/C1-type_HTH"/>
</dbReference>
<dbReference type="RefSeq" id="WP_323323816.1">
    <property type="nucleotide sequence ID" value="NZ_JAYFSI010000001.1"/>
</dbReference>
<dbReference type="SMART" id="SM00530">
    <property type="entry name" value="HTH_XRE"/>
    <property type="match status" value="1"/>
</dbReference>
<protein>
    <submittedName>
        <fullName evidence="2">Helix-turn-helix transcriptional regulator</fullName>
    </submittedName>
</protein>
<proteinExistence type="predicted"/>
<evidence type="ECO:0000313" key="2">
    <source>
        <dbReference type="EMBL" id="MEA5358746.1"/>
    </source>
</evidence>
<dbReference type="CDD" id="cd00093">
    <property type="entry name" value="HTH_XRE"/>
    <property type="match status" value="1"/>
</dbReference>
<dbReference type="InterPro" id="IPR010982">
    <property type="entry name" value="Lambda_DNA-bd_dom_sf"/>
</dbReference>
<gene>
    <name evidence="2" type="ORF">VA596_04300</name>
</gene>
<sequence length="79" mass="9058">MDKSIYSAEYLRLCALLRELRLEAGLTQVQVAKLLDEQQSFVSKYEAGERRLDVVELHQIARVLQTSAAAVVQRLWPQD</sequence>
<feature type="domain" description="HTH cro/C1-type" evidence="1">
    <location>
        <begin position="17"/>
        <end position="71"/>
    </location>
</feature>
<name>A0ABU5R052_9PSEU</name>
<dbReference type="Proteomes" id="UP001304298">
    <property type="component" value="Unassembled WGS sequence"/>
</dbReference>
<dbReference type="SUPFAM" id="SSF47413">
    <property type="entry name" value="lambda repressor-like DNA-binding domains"/>
    <property type="match status" value="1"/>
</dbReference>
<reference evidence="2 3" key="1">
    <citation type="submission" date="2023-12" db="EMBL/GenBank/DDBJ databases">
        <title>Amycolatopsis sp. V23-08.</title>
        <authorList>
            <person name="Somphong A."/>
        </authorList>
    </citation>
    <scope>NUCLEOTIDE SEQUENCE [LARGE SCALE GENOMIC DNA]</scope>
    <source>
        <strain evidence="2 3">V23-08</strain>
    </source>
</reference>